<keyword evidence="6" id="KW-0997">Cell inner membrane</keyword>
<dbReference type="RefSeq" id="WP_008833920.1">
    <property type="nucleotide sequence ID" value="NZ_AHAM01000019.1"/>
</dbReference>
<dbReference type="NCBIfam" id="TIGR01005">
    <property type="entry name" value="eps_transp_fam"/>
    <property type="match status" value="1"/>
</dbReference>
<keyword evidence="10" id="KW-0418">Kinase</keyword>
<dbReference type="InterPro" id="IPR003856">
    <property type="entry name" value="LPS_length_determ_N"/>
</dbReference>
<comment type="catalytic activity">
    <reaction evidence="15">
        <text>L-tyrosyl-[protein] + ATP = O-phospho-L-tyrosyl-[protein] + ADP + H(+)</text>
        <dbReference type="Rhea" id="RHEA:10596"/>
        <dbReference type="Rhea" id="RHEA-COMP:10136"/>
        <dbReference type="Rhea" id="RHEA-COMP:20101"/>
        <dbReference type="ChEBI" id="CHEBI:15378"/>
        <dbReference type="ChEBI" id="CHEBI:30616"/>
        <dbReference type="ChEBI" id="CHEBI:46858"/>
        <dbReference type="ChEBI" id="CHEBI:61978"/>
        <dbReference type="ChEBI" id="CHEBI:456216"/>
        <dbReference type="EC" id="2.7.10.2"/>
    </reaction>
</comment>
<dbReference type="Pfam" id="PF13614">
    <property type="entry name" value="AAA_31"/>
    <property type="match status" value="1"/>
</dbReference>
<evidence type="ECO:0000259" key="18">
    <source>
        <dbReference type="Pfam" id="PF13614"/>
    </source>
</evidence>
<feature type="transmembrane region" description="Helical" evidence="16">
    <location>
        <begin position="25"/>
        <end position="43"/>
    </location>
</feature>
<dbReference type="InterPro" id="IPR005702">
    <property type="entry name" value="Wzc-like_C"/>
</dbReference>
<evidence type="ECO:0000256" key="15">
    <source>
        <dbReference type="ARBA" id="ARBA00051245"/>
    </source>
</evidence>
<dbReference type="InterPro" id="IPR032807">
    <property type="entry name" value="GNVR"/>
</dbReference>
<sequence>MASEDADRFIDLERLAAIAIRQARVVALCAAIGLVLGVLYLVFTPAEYTAGTRILLDDSLTKFAEEKDTGPARVQADSMVSTEVEILKSARLARTVVLAEKLHENEAFLNPPRSPIGWMKAQVKGIAKLFSFAPPPSATSVENAKIGKAVALLQNGLTAERAGRSYVIDVAFRSHDRKLAGAITRAYAEAYLSDQLDANFDATQRATIWLQGRLDELRDSSLAAALEVAKFRAENGLTSARGELISEQQLSDLNSQLILAQADTANALGRYSQFKSIIDSGPENAVRNATIPSDNGNSAVINELKARYLSVTKREQEISTRFGDDHAQAVALRREQVGLEGRIFQELKQITESYRNEYEVAKARENSLRDNVGQMAGQSSETSQSLVQLRELEQKSAALATLYQTFLARHEEASQQRSFPIAEARVISEASDPVGASSPRKSMVLGLSLVLGLFGGAAVGAFQEFRERFFRTGDDVRSALNINFLGYLPIVSARLTAAKPSDAGTKHQPQDQSGSVTPRILRVAINAPASSFAETLRNAKIATDVVLQGKPGKVIGFVSVLPHEGKTTAAANFAGLLASHGARTLLIDGDLRNPGLSRGLSLAPDRGLVEAIVGDQPWRSTVMVDRSTRLAIIPAVVRGRLSHTSELISGPGMRDLIEDARTAYDYIIVDLPPLGPVVDAKAFAPLADGFVMVAEWGATPRALVRATLQAEPQIAAKVLGIILNKTDMKKLARYGSFGGSEQYLDRYSSYYVEQAGMNGKG</sequence>
<feature type="domain" description="Polysaccharide chain length determinant N-terminal" evidence="17">
    <location>
        <begin position="10"/>
        <end position="96"/>
    </location>
</feature>
<gene>
    <name evidence="20" type="ORF">MAXJ12_01314</name>
</gene>
<evidence type="ECO:0000256" key="11">
    <source>
        <dbReference type="ARBA" id="ARBA00022840"/>
    </source>
</evidence>
<dbReference type="SUPFAM" id="SSF52540">
    <property type="entry name" value="P-loop containing nucleoside triphosphate hydrolases"/>
    <property type="match status" value="1"/>
</dbReference>
<keyword evidence="12 16" id="KW-1133">Transmembrane helix</keyword>
<dbReference type="Pfam" id="PF02706">
    <property type="entry name" value="Wzz"/>
    <property type="match status" value="1"/>
</dbReference>
<evidence type="ECO:0000256" key="9">
    <source>
        <dbReference type="ARBA" id="ARBA00022741"/>
    </source>
</evidence>
<evidence type="ECO:0000256" key="10">
    <source>
        <dbReference type="ARBA" id="ARBA00022777"/>
    </source>
</evidence>
<keyword evidence="13 16" id="KW-0472">Membrane</keyword>
<evidence type="ECO:0000256" key="7">
    <source>
        <dbReference type="ARBA" id="ARBA00022679"/>
    </source>
</evidence>
<keyword evidence="7" id="KW-0808">Transferase</keyword>
<evidence type="ECO:0000313" key="21">
    <source>
        <dbReference type="Proteomes" id="UP000003250"/>
    </source>
</evidence>
<evidence type="ECO:0000313" key="20">
    <source>
        <dbReference type="EMBL" id="EHK59123.1"/>
    </source>
</evidence>
<dbReference type="Pfam" id="PF13807">
    <property type="entry name" value="GNVR"/>
    <property type="match status" value="1"/>
</dbReference>
<evidence type="ECO:0000259" key="17">
    <source>
        <dbReference type="Pfam" id="PF02706"/>
    </source>
</evidence>
<evidence type="ECO:0000256" key="14">
    <source>
        <dbReference type="ARBA" id="ARBA00023137"/>
    </source>
</evidence>
<evidence type="ECO:0000256" key="5">
    <source>
        <dbReference type="ARBA" id="ARBA00022475"/>
    </source>
</evidence>
<keyword evidence="5" id="KW-1003">Cell membrane</keyword>
<dbReference type="GO" id="GO:0005524">
    <property type="term" value="F:ATP binding"/>
    <property type="evidence" value="ECO:0007669"/>
    <property type="project" value="UniProtKB-KW"/>
</dbReference>
<dbReference type="InterPro" id="IPR050445">
    <property type="entry name" value="Bact_polysacc_biosynth/exp"/>
</dbReference>
<evidence type="ECO:0000256" key="12">
    <source>
        <dbReference type="ARBA" id="ARBA00022989"/>
    </source>
</evidence>
<evidence type="ECO:0000256" key="1">
    <source>
        <dbReference type="ARBA" id="ARBA00004429"/>
    </source>
</evidence>
<comment type="subcellular location">
    <subcellularLocation>
        <location evidence="1">Cell inner membrane</location>
        <topology evidence="1">Multi-pass membrane protein</topology>
    </subcellularLocation>
</comment>
<dbReference type="GO" id="GO:0004715">
    <property type="term" value="F:non-membrane spanning protein tyrosine kinase activity"/>
    <property type="evidence" value="ECO:0007669"/>
    <property type="project" value="UniProtKB-EC"/>
</dbReference>
<dbReference type="Gene3D" id="3.40.50.300">
    <property type="entry name" value="P-loop containing nucleotide triphosphate hydrolases"/>
    <property type="match status" value="1"/>
</dbReference>
<evidence type="ECO:0000256" key="3">
    <source>
        <dbReference type="ARBA" id="ARBA00008883"/>
    </source>
</evidence>
<dbReference type="CDD" id="cd05387">
    <property type="entry name" value="BY-kinase"/>
    <property type="match status" value="1"/>
</dbReference>
<evidence type="ECO:0000256" key="16">
    <source>
        <dbReference type="SAM" id="Phobius"/>
    </source>
</evidence>
<feature type="domain" description="Tyrosine-protein kinase G-rich" evidence="19">
    <location>
        <begin position="382"/>
        <end position="459"/>
    </location>
</feature>
<dbReference type="PATRIC" id="fig|1107882.3.peg.262"/>
<evidence type="ECO:0000256" key="4">
    <source>
        <dbReference type="ARBA" id="ARBA00011903"/>
    </source>
</evidence>
<reference evidence="20 21" key="1">
    <citation type="journal article" date="2012" name="J. Bacteriol.">
        <title>Draft Genome Sequence of Mesorhizobium alhagi CCNWXJ12-2T, a Novel Salt-Resistant Species Isolated from the Desert of Northwestern China.</title>
        <authorList>
            <person name="Zhou M."/>
            <person name="Chen W."/>
            <person name="Chen H."/>
            <person name="Wei G."/>
        </authorList>
    </citation>
    <scope>NUCLEOTIDE SEQUENCE [LARGE SCALE GENOMIC DNA]</scope>
    <source>
        <strain evidence="20 21">CCNWXJ12-2</strain>
    </source>
</reference>
<dbReference type="NCBIfam" id="TIGR01007">
    <property type="entry name" value="eps_fam"/>
    <property type="match status" value="1"/>
</dbReference>
<keyword evidence="9" id="KW-0547">Nucleotide-binding</keyword>
<dbReference type="InterPro" id="IPR027417">
    <property type="entry name" value="P-loop_NTPase"/>
</dbReference>
<evidence type="ECO:0000259" key="19">
    <source>
        <dbReference type="Pfam" id="PF13807"/>
    </source>
</evidence>
<keyword evidence="8 16" id="KW-0812">Transmembrane</keyword>
<dbReference type="PANTHER" id="PTHR32309:SF13">
    <property type="entry name" value="FERRIC ENTEROBACTIN TRANSPORT PROTEIN FEPE"/>
    <property type="match status" value="1"/>
</dbReference>
<comment type="similarity">
    <text evidence="3">Belongs to the etk/wzc family.</text>
</comment>
<evidence type="ECO:0000256" key="13">
    <source>
        <dbReference type="ARBA" id="ARBA00023136"/>
    </source>
</evidence>
<dbReference type="InterPro" id="IPR025669">
    <property type="entry name" value="AAA_dom"/>
</dbReference>
<name>H0HJF8_9HYPH</name>
<dbReference type="PANTHER" id="PTHR32309">
    <property type="entry name" value="TYROSINE-PROTEIN KINASE"/>
    <property type="match status" value="1"/>
</dbReference>
<feature type="domain" description="AAA" evidence="18">
    <location>
        <begin position="565"/>
        <end position="679"/>
    </location>
</feature>
<dbReference type="EC" id="2.7.10.2" evidence="4"/>
<evidence type="ECO:0000256" key="2">
    <source>
        <dbReference type="ARBA" id="ARBA00007316"/>
    </source>
</evidence>
<dbReference type="EMBL" id="AHAM01000019">
    <property type="protein sequence ID" value="EHK59123.1"/>
    <property type="molecule type" value="Genomic_DNA"/>
</dbReference>
<keyword evidence="11" id="KW-0067">ATP-binding</keyword>
<proteinExistence type="inferred from homology"/>
<organism evidence="20 21">
    <name type="scientific">Mesorhizobium alhagi CCNWXJ12-2</name>
    <dbReference type="NCBI Taxonomy" id="1107882"/>
    <lineage>
        <taxon>Bacteria</taxon>
        <taxon>Pseudomonadati</taxon>
        <taxon>Pseudomonadota</taxon>
        <taxon>Alphaproteobacteria</taxon>
        <taxon>Hyphomicrobiales</taxon>
        <taxon>Phyllobacteriaceae</taxon>
        <taxon>Allomesorhizobium</taxon>
    </lineage>
</organism>
<dbReference type="InterPro" id="IPR005700">
    <property type="entry name" value="EPS_ExoP-like"/>
</dbReference>
<dbReference type="AlphaFoldDB" id="H0HJF8"/>
<keyword evidence="21" id="KW-1185">Reference proteome</keyword>
<dbReference type="GO" id="GO:0005886">
    <property type="term" value="C:plasma membrane"/>
    <property type="evidence" value="ECO:0007669"/>
    <property type="project" value="UniProtKB-SubCell"/>
</dbReference>
<evidence type="ECO:0000256" key="8">
    <source>
        <dbReference type="ARBA" id="ARBA00022692"/>
    </source>
</evidence>
<evidence type="ECO:0000256" key="6">
    <source>
        <dbReference type="ARBA" id="ARBA00022519"/>
    </source>
</evidence>
<protein>
    <recommendedName>
        <fullName evidence="4">non-specific protein-tyrosine kinase</fullName>
        <ecNumber evidence="4">2.7.10.2</ecNumber>
    </recommendedName>
</protein>
<accession>H0HJF8</accession>
<keyword evidence="14" id="KW-0829">Tyrosine-protein kinase</keyword>
<comment type="similarity">
    <text evidence="2">Belongs to the CpsD/CapB family.</text>
</comment>
<dbReference type="Proteomes" id="UP000003250">
    <property type="component" value="Unassembled WGS sequence"/>
</dbReference>